<accession>A0A069QLE9</accession>
<dbReference type="InterPro" id="IPR017578">
    <property type="entry name" value="Ribazole_CobC"/>
</dbReference>
<gene>
    <name evidence="4" type="ORF">HMPREF1991_00493</name>
</gene>
<comment type="caution">
    <text evidence="4">The sequence shown here is derived from an EMBL/GenBank/DDBJ whole genome shotgun (WGS) entry which is preliminary data.</text>
</comment>
<dbReference type="InterPro" id="IPR029033">
    <property type="entry name" value="His_PPase_superfam"/>
</dbReference>
<feature type="transmembrane region" description="Helical" evidence="3">
    <location>
        <begin position="137"/>
        <end position="155"/>
    </location>
</feature>
<dbReference type="PANTHER" id="PTHR48100">
    <property type="entry name" value="BROAD-SPECIFICITY PHOSPHATASE YOR283W-RELATED"/>
    <property type="match status" value="1"/>
</dbReference>
<evidence type="ECO:0000313" key="4">
    <source>
        <dbReference type="EMBL" id="KDR53517.1"/>
    </source>
</evidence>
<dbReference type="RefSeq" id="WP_018966223.1">
    <property type="nucleotide sequence ID" value="NZ_KB899210.1"/>
</dbReference>
<dbReference type="InterPro" id="IPR050275">
    <property type="entry name" value="PGM_Phosphatase"/>
</dbReference>
<organism evidence="4 5">
    <name type="scientific">Hoylesella loescheii DSM 19665 = JCM 12249 = ATCC 15930</name>
    <dbReference type="NCBI Taxonomy" id="1122985"/>
    <lineage>
        <taxon>Bacteria</taxon>
        <taxon>Pseudomonadati</taxon>
        <taxon>Bacteroidota</taxon>
        <taxon>Bacteroidia</taxon>
        <taxon>Bacteroidales</taxon>
        <taxon>Prevotellaceae</taxon>
        <taxon>Hoylesella</taxon>
    </lineage>
</organism>
<dbReference type="InterPro" id="IPR013078">
    <property type="entry name" value="His_Pase_superF_clade-1"/>
</dbReference>
<evidence type="ECO:0000256" key="3">
    <source>
        <dbReference type="SAM" id="Phobius"/>
    </source>
</evidence>
<feature type="binding site" evidence="2">
    <location>
        <position position="57"/>
    </location>
    <ligand>
        <name>substrate</name>
    </ligand>
</feature>
<keyword evidence="5" id="KW-1185">Reference proteome</keyword>
<dbReference type="GO" id="GO:0043755">
    <property type="term" value="F:alpha-ribazole phosphatase activity"/>
    <property type="evidence" value="ECO:0007669"/>
    <property type="project" value="UniProtKB-UniRule"/>
</dbReference>
<dbReference type="EC" id="3.1.3.73" evidence="1"/>
<dbReference type="NCBIfam" id="TIGR03162">
    <property type="entry name" value="ribazole_cobC"/>
    <property type="match status" value="1"/>
</dbReference>
<evidence type="ECO:0000256" key="2">
    <source>
        <dbReference type="PIRSR" id="PIRSR613078-2"/>
    </source>
</evidence>
<dbReference type="PATRIC" id="fig|1122985.7.peg.516"/>
<keyword evidence="3" id="KW-0812">Transmembrane</keyword>
<dbReference type="Gene3D" id="3.40.50.1240">
    <property type="entry name" value="Phosphoglycerate mutase-like"/>
    <property type="match status" value="1"/>
</dbReference>
<sequence>MEIILVRHTSVAVAKGTCYGWTDVALSDTFEQEATLTRTALLAHAPFDAAYSSPLSRATRLASFCGFENATIDPRLREMHMGDWEMQRFDEIMDDNLQRWYADYMNVRTTNGEGFPDIYARVSSFLNMLKTQAHRRVVVFAHGGVLICAGIYTGLFKRENAFDNLTPFGGLLKITI</sequence>
<dbReference type="PANTHER" id="PTHR48100:SF1">
    <property type="entry name" value="HISTIDINE PHOSPHATASE FAMILY PROTEIN-RELATED"/>
    <property type="match status" value="1"/>
</dbReference>
<keyword evidence="3" id="KW-1133">Transmembrane helix</keyword>
<keyword evidence="3" id="KW-0472">Membrane</keyword>
<dbReference type="SUPFAM" id="SSF53254">
    <property type="entry name" value="Phosphoglycerate mutase-like"/>
    <property type="match status" value="1"/>
</dbReference>
<dbReference type="Proteomes" id="UP000027442">
    <property type="component" value="Unassembled WGS sequence"/>
</dbReference>
<dbReference type="GO" id="GO:0005737">
    <property type="term" value="C:cytoplasm"/>
    <property type="evidence" value="ECO:0007669"/>
    <property type="project" value="TreeGrafter"/>
</dbReference>
<proteinExistence type="predicted"/>
<evidence type="ECO:0000256" key="1">
    <source>
        <dbReference type="NCBIfam" id="TIGR03162"/>
    </source>
</evidence>
<reference evidence="4 5" key="1">
    <citation type="submission" date="2013-08" db="EMBL/GenBank/DDBJ databases">
        <authorList>
            <person name="Weinstock G."/>
            <person name="Sodergren E."/>
            <person name="Wylie T."/>
            <person name="Fulton L."/>
            <person name="Fulton R."/>
            <person name="Fronick C."/>
            <person name="O'Laughlin M."/>
            <person name="Godfrey J."/>
            <person name="Miner T."/>
            <person name="Herter B."/>
            <person name="Appelbaum E."/>
            <person name="Cordes M."/>
            <person name="Lek S."/>
            <person name="Wollam A."/>
            <person name="Pepin K.H."/>
            <person name="Palsikar V.B."/>
            <person name="Mitreva M."/>
            <person name="Wilson R.K."/>
        </authorList>
    </citation>
    <scope>NUCLEOTIDE SEQUENCE [LARGE SCALE GENOMIC DNA]</scope>
    <source>
        <strain evidence="4 5">ATCC 15930</strain>
    </source>
</reference>
<evidence type="ECO:0000313" key="5">
    <source>
        <dbReference type="Proteomes" id="UP000027442"/>
    </source>
</evidence>
<protein>
    <recommendedName>
        <fullName evidence="1">Alpha-ribazole phosphatase</fullName>
        <ecNumber evidence="1">3.1.3.73</ecNumber>
    </recommendedName>
</protein>
<dbReference type="GO" id="GO:0009236">
    <property type="term" value="P:cobalamin biosynthetic process"/>
    <property type="evidence" value="ECO:0007669"/>
    <property type="project" value="UniProtKB-UniRule"/>
</dbReference>
<name>A0A069QLE9_HOYLO</name>
<dbReference type="EMBL" id="JNGW01000015">
    <property type="protein sequence ID" value="KDR53517.1"/>
    <property type="molecule type" value="Genomic_DNA"/>
</dbReference>
<dbReference type="Pfam" id="PF00300">
    <property type="entry name" value="His_Phos_1"/>
    <property type="match status" value="1"/>
</dbReference>
<dbReference type="HOGENOM" id="CLU_033323_8_3_10"/>
<dbReference type="AlphaFoldDB" id="A0A069QLE9"/>
<dbReference type="eggNOG" id="COG0406">
    <property type="taxonomic scope" value="Bacteria"/>
</dbReference>
<dbReference type="SMART" id="SM00855">
    <property type="entry name" value="PGAM"/>
    <property type="match status" value="1"/>
</dbReference>